<dbReference type="EMBL" id="HBKO01012544">
    <property type="protein sequence ID" value="CAE2206834.1"/>
    <property type="molecule type" value="Transcribed_RNA"/>
</dbReference>
<evidence type="ECO:0000256" key="1">
    <source>
        <dbReference type="SAM" id="SignalP"/>
    </source>
</evidence>
<feature type="signal peptide" evidence="1">
    <location>
        <begin position="1"/>
        <end position="15"/>
    </location>
</feature>
<evidence type="ECO:0000313" key="3">
    <source>
        <dbReference type="EMBL" id="CAE2206834.1"/>
    </source>
</evidence>
<dbReference type="InterPro" id="IPR003582">
    <property type="entry name" value="ShKT_dom"/>
</dbReference>
<dbReference type="Pfam" id="PF01549">
    <property type="entry name" value="ShK"/>
    <property type="match status" value="6"/>
</dbReference>
<feature type="chain" id="PRO_5031420899" description="ShKT domain-containing protein" evidence="1">
    <location>
        <begin position="16"/>
        <end position="284"/>
    </location>
</feature>
<organism evidence="3">
    <name type="scientific">Prymnesium polylepis</name>
    <dbReference type="NCBI Taxonomy" id="72548"/>
    <lineage>
        <taxon>Eukaryota</taxon>
        <taxon>Haptista</taxon>
        <taxon>Haptophyta</taxon>
        <taxon>Prymnesiophyceae</taxon>
        <taxon>Prymnesiales</taxon>
        <taxon>Prymnesiaceae</taxon>
        <taxon>Prymnesium</taxon>
    </lineage>
</organism>
<sequence>MSVSSILLATAAASADLASVCTDMDRSCASWSKKGECIGKNKDHIQFLCPQSCGICEPNCADEDHLMCPEFAALGECIKNPSFMIQSCKMSCGYCSPICEDTNSRCAEWAKADKCLSDHDFMLRACPVSCGTCFATCADRDQSCPNWALAGHCGENPGFMLKECPHSCDVCEPKEGVEAKRDDTAMAMKSDYACEDHNATQCAIWNTSGECERNPGSVVHLCPETCGACSTICHDKKIECRAWALRGECVAESKKALEIDCPASCGLCAKLYDPLKAESKKDEL</sequence>
<dbReference type="PANTHER" id="PTHR21724:SF109">
    <property type="entry name" value="SHKT DOMAIN-CONTAINING PROTEIN"/>
    <property type="match status" value="1"/>
</dbReference>
<feature type="domain" description="ShKT" evidence="2">
    <location>
        <begin position="233"/>
        <end position="268"/>
    </location>
</feature>
<keyword evidence="1" id="KW-0732">Signal</keyword>
<dbReference type="Gene3D" id="1.10.10.1940">
    <property type="match status" value="1"/>
</dbReference>
<gene>
    <name evidence="3" type="ORF">CPOL0286_LOCUS5570</name>
</gene>
<dbReference type="SMART" id="SM00254">
    <property type="entry name" value="ShKT"/>
    <property type="match status" value="6"/>
</dbReference>
<accession>A0A7S4HR40</accession>
<evidence type="ECO:0000259" key="2">
    <source>
        <dbReference type="PROSITE" id="PS51670"/>
    </source>
</evidence>
<dbReference type="AlphaFoldDB" id="A0A7S4HR40"/>
<feature type="domain" description="ShKT" evidence="2">
    <location>
        <begin position="21"/>
        <end position="56"/>
    </location>
</feature>
<feature type="domain" description="ShKT" evidence="2">
    <location>
        <begin position="137"/>
        <end position="171"/>
    </location>
</feature>
<reference evidence="3" key="1">
    <citation type="submission" date="2021-01" db="EMBL/GenBank/DDBJ databases">
        <authorList>
            <person name="Corre E."/>
            <person name="Pelletier E."/>
            <person name="Niang G."/>
            <person name="Scheremetjew M."/>
            <person name="Finn R."/>
            <person name="Kale V."/>
            <person name="Holt S."/>
            <person name="Cochrane G."/>
            <person name="Meng A."/>
            <person name="Brown T."/>
            <person name="Cohen L."/>
        </authorList>
    </citation>
    <scope>NUCLEOTIDE SEQUENCE</scope>
    <source>
        <strain evidence="3">UIO037</strain>
    </source>
</reference>
<name>A0A7S4HR40_9EUKA</name>
<feature type="domain" description="ShKT" evidence="2">
    <location>
        <begin position="99"/>
        <end position="133"/>
    </location>
</feature>
<feature type="domain" description="ShKT" evidence="2">
    <location>
        <begin position="60"/>
        <end position="95"/>
    </location>
</feature>
<protein>
    <recommendedName>
        <fullName evidence="2">ShKT domain-containing protein</fullName>
    </recommendedName>
</protein>
<dbReference type="PROSITE" id="PS51670">
    <property type="entry name" value="SHKT"/>
    <property type="match status" value="5"/>
</dbReference>
<dbReference type="PANTHER" id="PTHR21724">
    <property type="entry name" value="SHKT DOMAIN-CONTAINING PROTEIN"/>
    <property type="match status" value="1"/>
</dbReference>
<proteinExistence type="predicted"/>